<sequence>MPSIYEKNSAQIKIPNFDGDVDGIMANITNSAVEENILKRLMEKAKAYGTDPTAGNQGTSKVHPEAVVGIYKDWVIPLTKKVEVEYLLRRLEDKDF</sequence>
<dbReference type="AlphaFoldDB" id="A0A1Q2YE16"/>
<protein>
    <recommendedName>
        <fullName evidence="2">chorismate mutase</fullName>
        <ecNumber evidence="2">5.4.99.5</ecNumber>
    </recommendedName>
</protein>
<dbReference type="UniPathway" id="UPA00120">
    <property type="reaction ID" value="UER00203"/>
</dbReference>
<dbReference type="EC" id="5.4.99.5" evidence="2"/>
<dbReference type="SUPFAM" id="SSF48600">
    <property type="entry name" value="Chorismate mutase II"/>
    <property type="match status" value="1"/>
</dbReference>
<comment type="catalytic activity">
    <reaction evidence="6">
        <text>chorismate = prephenate</text>
        <dbReference type="Rhea" id="RHEA:13897"/>
        <dbReference type="ChEBI" id="CHEBI:29748"/>
        <dbReference type="ChEBI" id="CHEBI:29934"/>
        <dbReference type="EC" id="5.4.99.5"/>
    </reaction>
    <physiologicalReaction direction="left-to-right" evidence="6">
        <dbReference type="Rhea" id="RHEA:13898"/>
    </physiologicalReaction>
</comment>
<dbReference type="GO" id="GO:0005737">
    <property type="term" value="C:cytoplasm"/>
    <property type="evidence" value="ECO:0007669"/>
    <property type="project" value="UniProtKB-SubCell"/>
</dbReference>
<evidence type="ECO:0000256" key="5">
    <source>
        <dbReference type="ARBA" id="ARBA00023235"/>
    </source>
</evidence>
<dbReference type="Gene3D" id="1.10.590.10">
    <property type="entry name" value="Chorismate mutase, AroQ class superfamily, eukaryotic"/>
    <property type="match status" value="1"/>
</dbReference>
<dbReference type="InterPro" id="IPR008238">
    <property type="entry name" value="Chorismate_mutase_AroQ_euk"/>
</dbReference>
<evidence type="ECO:0000313" key="7">
    <source>
        <dbReference type="EMBL" id="GAV27633.1"/>
    </source>
</evidence>
<accession>A0A1Q2YE16</accession>
<evidence type="ECO:0000256" key="1">
    <source>
        <dbReference type="ARBA" id="ARBA00004496"/>
    </source>
</evidence>
<dbReference type="PANTHER" id="PTHR21145:SF12">
    <property type="entry name" value="CHORISMATE MUTASE"/>
    <property type="match status" value="1"/>
</dbReference>
<keyword evidence="4" id="KW-0028">Amino-acid biosynthesis</keyword>
<evidence type="ECO:0000313" key="8">
    <source>
        <dbReference type="Proteomes" id="UP000186136"/>
    </source>
</evidence>
<dbReference type="PANTHER" id="PTHR21145">
    <property type="entry name" value="CHORISMATE MUTASE"/>
    <property type="match status" value="1"/>
</dbReference>
<keyword evidence="4" id="KW-0057">Aromatic amino acid biosynthesis</keyword>
<evidence type="ECO:0000256" key="2">
    <source>
        <dbReference type="ARBA" id="ARBA00012404"/>
    </source>
</evidence>
<evidence type="ECO:0000256" key="4">
    <source>
        <dbReference type="ARBA" id="ARBA00023222"/>
    </source>
</evidence>
<keyword evidence="3" id="KW-0963">Cytoplasm</keyword>
<dbReference type="InterPro" id="IPR037039">
    <property type="entry name" value="CM_AroQ_sf_eucaryotic"/>
</dbReference>
<dbReference type="InterPro" id="IPR036263">
    <property type="entry name" value="Chorismate_II_sf"/>
</dbReference>
<dbReference type="GO" id="GO:0046417">
    <property type="term" value="P:chorismate metabolic process"/>
    <property type="evidence" value="ECO:0007669"/>
    <property type="project" value="InterPro"/>
</dbReference>
<dbReference type="PROSITE" id="PS51169">
    <property type="entry name" value="CHORISMATE_MUT_3"/>
    <property type="match status" value="1"/>
</dbReference>
<keyword evidence="4" id="KW-0584">Phenylalanine biosynthesis</keyword>
<dbReference type="GO" id="GO:0009094">
    <property type="term" value="P:L-phenylalanine biosynthetic process"/>
    <property type="evidence" value="ECO:0007669"/>
    <property type="project" value="UniProtKB-KW"/>
</dbReference>
<dbReference type="OrthoDB" id="191918at2759"/>
<comment type="subcellular location">
    <subcellularLocation>
        <location evidence="1">Cytoplasm</location>
    </subcellularLocation>
</comment>
<keyword evidence="8" id="KW-1185">Reference proteome</keyword>
<reference evidence="7 8" key="1">
    <citation type="submission" date="2016-08" db="EMBL/GenBank/DDBJ databases">
        <title>Whole genome shotgun sequence of Pichia membranifaciens KS47-1.</title>
        <authorList>
            <person name="Konishi M."/>
            <person name="Ishida M."/>
            <person name="Arakawa T."/>
            <person name="Kato Y."/>
            <person name="Horiuchi J."/>
        </authorList>
    </citation>
    <scope>NUCLEOTIDE SEQUENCE [LARGE SCALE GENOMIC DNA]</scope>
    <source>
        <strain evidence="7 8">KS47-1</strain>
    </source>
</reference>
<evidence type="ECO:0000256" key="6">
    <source>
        <dbReference type="ARBA" id="ARBA00023979"/>
    </source>
</evidence>
<dbReference type="EMBL" id="BDGI01000042">
    <property type="protein sequence ID" value="GAV27633.1"/>
    <property type="molecule type" value="Genomic_DNA"/>
</dbReference>
<dbReference type="Proteomes" id="UP000186136">
    <property type="component" value="Unassembled WGS sequence"/>
</dbReference>
<name>A0A1Q2YE16_9ASCO</name>
<comment type="caution">
    <text evidence="7">The sequence shown here is derived from an EMBL/GenBank/DDBJ whole genome shotgun (WGS) entry which is preliminary data.</text>
</comment>
<keyword evidence="5" id="KW-0413">Isomerase</keyword>
<evidence type="ECO:0000256" key="3">
    <source>
        <dbReference type="ARBA" id="ARBA00022490"/>
    </source>
</evidence>
<dbReference type="GO" id="GO:0004106">
    <property type="term" value="F:chorismate mutase activity"/>
    <property type="evidence" value="ECO:0007669"/>
    <property type="project" value="UniProtKB-EC"/>
</dbReference>
<proteinExistence type="predicted"/>
<gene>
    <name evidence="7" type="ORF">PMKS-001101</name>
</gene>
<organism evidence="7 8">
    <name type="scientific">Pichia membranifaciens</name>
    <dbReference type="NCBI Taxonomy" id="4926"/>
    <lineage>
        <taxon>Eukaryota</taxon>
        <taxon>Fungi</taxon>
        <taxon>Dikarya</taxon>
        <taxon>Ascomycota</taxon>
        <taxon>Saccharomycotina</taxon>
        <taxon>Pichiomycetes</taxon>
        <taxon>Pichiales</taxon>
        <taxon>Pichiaceae</taxon>
        <taxon>Pichia</taxon>
    </lineage>
</organism>